<dbReference type="GO" id="GO:0006098">
    <property type="term" value="P:pentose-phosphate shunt"/>
    <property type="evidence" value="ECO:0007669"/>
    <property type="project" value="UniProtKB-UniPathway"/>
</dbReference>
<dbReference type="SMART" id="SM01350">
    <property type="entry name" value="6PGD"/>
    <property type="match status" value="1"/>
</dbReference>
<dbReference type="Proteomes" id="UP000324222">
    <property type="component" value="Unassembled WGS sequence"/>
</dbReference>
<evidence type="ECO:0000256" key="2">
    <source>
        <dbReference type="ARBA" id="ARBA00008419"/>
    </source>
</evidence>
<dbReference type="Gene3D" id="3.40.50.720">
    <property type="entry name" value="NAD(P)-binding Rossmann-like Domain"/>
    <property type="match status" value="1"/>
</dbReference>
<evidence type="ECO:0000256" key="6">
    <source>
        <dbReference type="ARBA" id="ARBA00023126"/>
    </source>
</evidence>
<comment type="caution">
    <text evidence="9">The sequence shown here is derived from an EMBL/GenBank/DDBJ whole genome shotgun (WGS) entry which is preliminary data.</text>
</comment>
<dbReference type="GO" id="GO:0019521">
    <property type="term" value="P:D-gluconate metabolic process"/>
    <property type="evidence" value="ECO:0007669"/>
    <property type="project" value="UniProtKB-KW"/>
</dbReference>
<accession>A0A5B7G6C5</accession>
<dbReference type="InterPro" id="IPR013328">
    <property type="entry name" value="6PGD_dom2"/>
</dbReference>
<keyword evidence="7" id="KW-1133">Transmembrane helix</keyword>
<comment type="similarity">
    <text evidence="2">Belongs to the 6-phosphogluconate dehydrogenase family.</text>
</comment>
<gene>
    <name evidence="9" type="primary">PGD_1</name>
    <name evidence="9" type="ORF">E2C01_048412</name>
</gene>
<evidence type="ECO:0000313" key="10">
    <source>
        <dbReference type="Proteomes" id="UP000324222"/>
    </source>
</evidence>
<dbReference type="Pfam" id="PF03446">
    <property type="entry name" value="NAD_binding_2"/>
    <property type="match status" value="1"/>
</dbReference>
<comment type="pathway">
    <text evidence="1">Carbohydrate degradation; pentose phosphate pathway; D-ribulose 5-phosphate from D-glucose 6-phosphate (oxidative stage): step 3/3.</text>
</comment>
<evidence type="ECO:0000259" key="8">
    <source>
        <dbReference type="SMART" id="SM01350"/>
    </source>
</evidence>
<dbReference type="UniPathway" id="UPA00115">
    <property type="reaction ID" value="UER00410"/>
</dbReference>
<keyword evidence="4" id="KW-0560">Oxidoreductase</keyword>
<evidence type="ECO:0000256" key="3">
    <source>
        <dbReference type="ARBA" id="ARBA00013011"/>
    </source>
</evidence>
<dbReference type="InterPro" id="IPR008927">
    <property type="entry name" value="6-PGluconate_DH-like_C_sf"/>
</dbReference>
<protein>
    <recommendedName>
        <fullName evidence="3">phosphogluconate dehydrogenase (NADP(+)-dependent, decarboxylating)</fullName>
        <ecNumber evidence="3">1.1.1.44</ecNumber>
    </recommendedName>
</protein>
<dbReference type="EC" id="1.1.1.44" evidence="3"/>
<evidence type="ECO:0000313" key="9">
    <source>
        <dbReference type="EMBL" id="MPC54492.1"/>
    </source>
</evidence>
<dbReference type="OrthoDB" id="434986at2759"/>
<reference evidence="9 10" key="1">
    <citation type="submission" date="2019-05" db="EMBL/GenBank/DDBJ databases">
        <title>Another draft genome of Portunus trituberculatus and its Hox gene families provides insights of decapod evolution.</title>
        <authorList>
            <person name="Jeong J.-H."/>
            <person name="Song I."/>
            <person name="Kim S."/>
            <person name="Choi T."/>
            <person name="Kim D."/>
            <person name="Ryu S."/>
            <person name="Kim W."/>
        </authorList>
    </citation>
    <scope>NUCLEOTIDE SEQUENCE [LARGE SCALE GENOMIC DNA]</scope>
    <source>
        <tissue evidence="9">Muscle</tissue>
    </source>
</reference>
<organism evidence="9 10">
    <name type="scientific">Portunus trituberculatus</name>
    <name type="common">Swimming crab</name>
    <name type="synonym">Neptunus trituberculatus</name>
    <dbReference type="NCBI Taxonomy" id="210409"/>
    <lineage>
        <taxon>Eukaryota</taxon>
        <taxon>Metazoa</taxon>
        <taxon>Ecdysozoa</taxon>
        <taxon>Arthropoda</taxon>
        <taxon>Crustacea</taxon>
        <taxon>Multicrustacea</taxon>
        <taxon>Malacostraca</taxon>
        <taxon>Eumalacostraca</taxon>
        <taxon>Eucarida</taxon>
        <taxon>Decapoda</taxon>
        <taxon>Pleocyemata</taxon>
        <taxon>Brachyura</taxon>
        <taxon>Eubrachyura</taxon>
        <taxon>Portunoidea</taxon>
        <taxon>Portunidae</taxon>
        <taxon>Portuninae</taxon>
        <taxon>Portunus</taxon>
    </lineage>
</organism>
<dbReference type="InterPro" id="IPR006115">
    <property type="entry name" value="6PGDH_NADP-bd"/>
</dbReference>
<keyword evidence="10" id="KW-1185">Reference proteome</keyword>
<keyword evidence="5" id="KW-0311">Gluconate utilization</keyword>
<dbReference type="InterPro" id="IPR006184">
    <property type="entry name" value="6PGdom_BS"/>
</dbReference>
<dbReference type="Pfam" id="PF00393">
    <property type="entry name" value="6PGD"/>
    <property type="match status" value="2"/>
</dbReference>
<proteinExistence type="inferred from homology"/>
<dbReference type="EMBL" id="VSRR010012397">
    <property type="protein sequence ID" value="MPC54492.1"/>
    <property type="molecule type" value="Genomic_DNA"/>
</dbReference>
<dbReference type="SUPFAM" id="SSF48179">
    <property type="entry name" value="6-phosphogluconate dehydrogenase C-terminal domain-like"/>
    <property type="match status" value="1"/>
</dbReference>
<sequence>MGQNLILNMDDHGWVVCAFNRTTEKVDSFLAKEAKGTKVVGAHSLPEMVAKLKKPRRVMLLVKGESGICAKSGDEPCCDWVGEDGAGHYVKMVHNGIEYGDMQLICEAYHLMKDALGMSCDEMREVSHHPTPTGEALVEKIRDAAGQKGTGKWTAISGLDFGTPTTLIAESVFARCLSALKVIYFSLLLYFLCLRRKLDKSNINNQTKKDH</sequence>
<keyword evidence="6" id="KW-0570">Pentose shunt</keyword>
<evidence type="ECO:0000256" key="5">
    <source>
        <dbReference type="ARBA" id="ARBA00023064"/>
    </source>
</evidence>
<keyword evidence="7" id="KW-0472">Membrane</keyword>
<evidence type="ECO:0000256" key="7">
    <source>
        <dbReference type="SAM" id="Phobius"/>
    </source>
</evidence>
<dbReference type="SUPFAM" id="SSF51735">
    <property type="entry name" value="NAD(P)-binding Rossmann-fold domains"/>
    <property type="match status" value="1"/>
</dbReference>
<dbReference type="PANTHER" id="PTHR11811">
    <property type="entry name" value="6-PHOSPHOGLUCONATE DEHYDROGENASE"/>
    <property type="match status" value="1"/>
</dbReference>
<keyword evidence="7" id="KW-0812">Transmembrane</keyword>
<evidence type="ECO:0000256" key="1">
    <source>
        <dbReference type="ARBA" id="ARBA00004874"/>
    </source>
</evidence>
<dbReference type="InterPro" id="IPR006114">
    <property type="entry name" value="6PGDH_C"/>
</dbReference>
<feature type="transmembrane region" description="Helical" evidence="7">
    <location>
        <begin position="172"/>
        <end position="193"/>
    </location>
</feature>
<evidence type="ECO:0000256" key="4">
    <source>
        <dbReference type="ARBA" id="ARBA00023002"/>
    </source>
</evidence>
<dbReference type="AlphaFoldDB" id="A0A5B7G6C5"/>
<feature type="domain" description="6-phosphogluconate dehydrogenase C-terminal" evidence="8">
    <location>
        <begin position="87"/>
        <end position="201"/>
    </location>
</feature>
<dbReference type="Gene3D" id="1.10.1040.10">
    <property type="entry name" value="N-(1-d-carboxylethyl)-l-norvaline Dehydrogenase, domain 2"/>
    <property type="match status" value="2"/>
</dbReference>
<name>A0A5B7G6C5_PORTR</name>
<dbReference type="PROSITE" id="PS00461">
    <property type="entry name" value="6PGD"/>
    <property type="match status" value="1"/>
</dbReference>
<dbReference type="GO" id="GO:0004616">
    <property type="term" value="F:phosphogluconate dehydrogenase (decarboxylating) activity"/>
    <property type="evidence" value="ECO:0007669"/>
    <property type="project" value="UniProtKB-EC"/>
</dbReference>
<dbReference type="GO" id="GO:0050661">
    <property type="term" value="F:NADP binding"/>
    <property type="evidence" value="ECO:0007669"/>
    <property type="project" value="InterPro"/>
</dbReference>
<dbReference type="InterPro" id="IPR036291">
    <property type="entry name" value="NAD(P)-bd_dom_sf"/>
</dbReference>
<dbReference type="InterPro" id="IPR006183">
    <property type="entry name" value="Pgluconate_DH"/>
</dbReference>